<dbReference type="Gene3D" id="3.40.50.450">
    <property type="match status" value="1"/>
</dbReference>
<comment type="similarity">
    <text evidence="1">Belongs to the UPF0398 family.</text>
</comment>
<evidence type="ECO:0000313" key="3">
    <source>
        <dbReference type="Proteomes" id="UP000616608"/>
    </source>
</evidence>
<gene>
    <name evidence="2" type="ORF">GCM10007425_01750</name>
</gene>
<evidence type="ECO:0000313" key="2">
    <source>
        <dbReference type="EMBL" id="GGG11074.1"/>
    </source>
</evidence>
<dbReference type="SUPFAM" id="SSF102405">
    <property type="entry name" value="MCP/YpsA-like"/>
    <property type="match status" value="1"/>
</dbReference>
<keyword evidence="3" id="KW-1185">Reference proteome</keyword>
<comment type="caution">
    <text evidence="2">The sequence shown here is derived from an EMBL/GenBank/DDBJ whole genome shotgun (WGS) entry which is preliminary data.</text>
</comment>
<protein>
    <recommendedName>
        <fullName evidence="1">UPF0398 protein GCM10007425_01750</fullName>
    </recommendedName>
</protein>
<name>A0A917FXE0_9BACI</name>
<dbReference type="HAMAP" id="MF_01575">
    <property type="entry name" value="UPF0398"/>
    <property type="match status" value="1"/>
</dbReference>
<dbReference type="EMBL" id="BMJT01000001">
    <property type="protein sequence ID" value="GGG11074.1"/>
    <property type="molecule type" value="Genomic_DNA"/>
</dbReference>
<dbReference type="NCBIfam" id="NF010181">
    <property type="entry name" value="PRK13660.1"/>
    <property type="match status" value="1"/>
</dbReference>
<proteinExistence type="inferred from homology"/>
<reference evidence="2" key="1">
    <citation type="journal article" date="2014" name="Int. J. Syst. Evol. Microbiol.">
        <title>Complete genome sequence of Corynebacterium casei LMG S-19264T (=DSM 44701T), isolated from a smear-ripened cheese.</title>
        <authorList>
            <consortium name="US DOE Joint Genome Institute (JGI-PGF)"/>
            <person name="Walter F."/>
            <person name="Albersmeier A."/>
            <person name="Kalinowski J."/>
            <person name="Ruckert C."/>
        </authorList>
    </citation>
    <scope>NUCLEOTIDE SEQUENCE</scope>
    <source>
        <strain evidence="2">CGMCC 1.15760</strain>
    </source>
</reference>
<accession>A0A917FXE0</accession>
<reference evidence="2" key="2">
    <citation type="submission" date="2020-09" db="EMBL/GenBank/DDBJ databases">
        <authorList>
            <person name="Sun Q."/>
            <person name="Zhou Y."/>
        </authorList>
    </citation>
    <scope>NUCLEOTIDE SEQUENCE</scope>
    <source>
        <strain evidence="2">CGMCC 1.15760</strain>
    </source>
</reference>
<organism evidence="2 3">
    <name type="scientific">Lysinibacillus alkalisoli</name>
    <dbReference type="NCBI Taxonomy" id="1911548"/>
    <lineage>
        <taxon>Bacteria</taxon>
        <taxon>Bacillati</taxon>
        <taxon>Bacillota</taxon>
        <taxon>Bacilli</taxon>
        <taxon>Bacillales</taxon>
        <taxon>Bacillaceae</taxon>
        <taxon>Lysinibacillus</taxon>
    </lineage>
</organism>
<dbReference type="InterPro" id="IPR010697">
    <property type="entry name" value="YspA"/>
</dbReference>
<dbReference type="RefSeq" id="WP_188613124.1">
    <property type="nucleotide sequence ID" value="NZ_BMJT01000001.1"/>
</dbReference>
<dbReference type="PIRSF" id="PIRSF021290">
    <property type="entry name" value="DUF1273"/>
    <property type="match status" value="1"/>
</dbReference>
<dbReference type="Pfam" id="PF06908">
    <property type="entry name" value="YpsA"/>
    <property type="match status" value="1"/>
</dbReference>
<evidence type="ECO:0000256" key="1">
    <source>
        <dbReference type="HAMAP-Rule" id="MF_01575"/>
    </source>
</evidence>
<dbReference type="Proteomes" id="UP000616608">
    <property type="component" value="Unassembled WGS sequence"/>
</dbReference>
<dbReference type="PANTHER" id="PTHR38440:SF1">
    <property type="entry name" value="UPF0398 PROTEIN SPR0331"/>
    <property type="match status" value="1"/>
</dbReference>
<sequence>MVERLLLTGYRPHELGIFQETHQGIDVIKRALKEKLLPLIEEGLQWVIIGGQQGVEWWASDVVFELQAEYPIQLAIIMPFLEPHSRWQESKQQQFELLLSQADFVDATSRHPYQAPWQFIERDKFVVNHTDGALLVYDDEQVGGTQYIKKLIEEFKLQHEYPLWQITAFDLQEVAEQIEQEKWYDTF</sequence>
<dbReference type="AlphaFoldDB" id="A0A917FXE0"/>
<dbReference type="PANTHER" id="PTHR38440">
    <property type="entry name" value="UPF0398 PROTEIN YPSA"/>
    <property type="match status" value="1"/>
</dbReference>